<proteinExistence type="predicted"/>
<reference evidence="1 2" key="1">
    <citation type="submission" date="2024-01" db="EMBL/GenBank/DDBJ databases">
        <title>The genomes of 5 underutilized Papilionoideae crops provide insights into root nodulation and disease resistance.</title>
        <authorList>
            <person name="Yuan L."/>
        </authorList>
    </citation>
    <scope>NUCLEOTIDE SEQUENCE [LARGE SCALE GENOMIC DNA]</scope>
    <source>
        <strain evidence="1">LY-2023</strain>
        <tissue evidence="1">Leaf</tissue>
    </source>
</reference>
<dbReference type="AlphaFoldDB" id="A0AAN9PSF0"/>
<gene>
    <name evidence="1" type="ORF">RJT34_05089</name>
</gene>
<accession>A0AAN9PSF0</accession>
<evidence type="ECO:0000313" key="1">
    <source>
        <dbReference type="EMBL" id="KAK7308826.1"/>
    </source>
</evidence>
<keyword evidence="2" id="KW-1185">Reference proteome</keyword>
<name>A0AAN9PSF0_CLITE</name>
<evidence type="ECO:0000313" key="2">
    <source>
        <dbReference type="Proteomes" id="UP001359559"/>
    </source>
</evidence>
<sequence>MGLMQKDPIVTRFVVLNGELLVFATKKKVYGYGLSIEKYMRIEENCEHGFEIPMKVLWSSPKFNLVVLFHNYLPSPFQTKPEMIRTQKDHW</sequence>
<comment type="caution">
    <text evidence="1">The sequence shown here is derived from an EMBL/GenBank/DDBJ whole genome shotgun (WGS) entry which is preliminary data.</text>
</comment>
<dbReference type="EMBL" id="JAYKXN010000002">
    <property type="protein sequence ID" value="KAK7308826.1"/>
    <property type="molecule type" value="Genomic_DNA"/>
</dbReference>
<dbReference type="Proteomes" id="UP001359559">
    <property type="component" value="Unassembled WGS sequence"/>
</dbReference>
<protein>
    <submittedName>
        <fullName evidence="1">Uncharacterized protein</fullName>
    </submittedName>
</protein>
<organism evidence="1 2">
    <name type="scientific">Clitoria ternatea</name>
    <name type="common">Butterfly pea</name>
    <dbReference type="NCBI Taxonomy" id="43366"/>
    <lineage>
        <taxon>Eukaryota</taxon>
        <taxon>Viridiplantae</taxon>
        <taxon>Streptophyta</taxon>
        <taxon>Embryophyta</taxon>
        <taxon>Tracheophyta</taxon>
        <taxon>Spermatophyta</taxon>
        <taxon>Magnoliopsida</taxon>
        <taxon>eudicotyledons</taxon>
        <taxon>Gunneridae</taxon>
        <taxon>Pentapetalae</taxon>
        <taxon>rosids</taxon>
        <taxon>fabids</taxon>
        <taxon>Fabales</taxon>
        <taxon>Fabaceae</taxon>
        <taxon>Papilionoideae</taxon>
        <taxon>50 kb inversion clade</taxon>
        <taxon>NPAAA clade</taxon>
        <taxon>indigoferoid/millettioid clade</taxon>
        <taxon>Phaseoleae</taxon>
        <taxon>Clitoria</taxon>
    </lineage>
</organism>